<dbReference type="EMBL" id="CALNXK010000004">
    <property type="protein sequence ID" value="CAH3035896.1"/>
    <property type="molecule type" value="Genomic_DNA"/>
</dbReference>
<dbReference type="Gene3D" id="3.60.130.10">
    <property type="entry name" value="Clavaminate synthase-like"/>
    <property type="match status" value="1"/>
</dbReference>
<feature type="domain" description="TauD/TfdA-like" evidence="2">
    <location>
        <begin position="107"/>
        <end position="395"/>
    </location>
</feature>
<dbReference type="InterPro" id="IPR050411">
    <property type="entry name" value="AlphaKG_dependent_hydroxylases"/>
</dbReference>
<reference evidence="3 4" key="1">
    <citation type="submission" date="2022-05" db="EMBL/GenBank/DDBJ databases">
        <authorList>
            <consortium name="Genoscope - CEA"/>
            <person name="William W."/>
        </authorList>
    </citation>
    <scope>NUCLEOTIDE SEQUENCE [LARGE SCALE GENOMIC DNA]</scope>
</reference>
<proteinExistence type="predicted"/>
<dbReference type="PANTHER" id="PTHR10696:SF21">
    <property type="entry name" value="TAUD_TFDA-LIKE DOMAIN-CONTAINING PROTEIN"/>
    <property type="match status" value="1"/>
</dbReference>
<dbReference type="InterPro" id="IPR003819">
    <property type="entry name" value="TauD/TfdA-like"/>
</dbReference>
<sequence length="399" mass="45775">MTAPAQLRLLWNRVSFYKFPTFPFSVPRSHLLHDKTRNLFSTRASPTTTDTFTPLPREEMLTKFKSRIKDRPSMAGSTGEGFPEFLAEPRESFPHGVLVTNPQQSSLAQLTAKCMEYVEENLTHHPAILFRNLPAQTEEDFSIIAREIPGKALTYEGGASLRQRIDENIGTYTANNDPDEISIDPHNEMSYNNVYPSKVFFFCVKEPTDGCGGETPLVKNSDLLSSLDPDIVKRFEEKQLRYVRYLPDKSNAEYMNWQHVYDTDNREVVETLAKEQGRNFTWDPSGDLYLWQNRPAFIHHPVTRKKTWFNQATTHHCSYYRLLPGGDKIQENKYPSHTFYGDGSDIEPAVIQHLLATGWSCAVGFKWRKGDLLVLDNLAVQHGRLGFQGDRKLLVYMTN</sequence>
<accession>A0ABN8MTW4</accession>
<gene>
    <name evidence="3" type="ORF">PLOB_00031231</name>
</gene>
<name>A0ABN8MTW4_9CNID</name>
<evidence type="ECO:0000256" key="1">
    <source>
        <dbReference type="ARBA" id="ARBA00023002"/>
    </source>
</evidence>
<comment type="caution">
    <text evidence="3">The sequence shown here is derived from an EMBL/GenBank/DDBJ whole genome shotgun (WGS) entry which is preliminary data.</text>
</comment>
<keyword evidence="4" id="KW-1185">Reference proteome</keyword>
<keyword evidence="1" id="KW-0560">Oxidoreductase</keyword>
<dbReference type="Proteomes" id="UP001159405">
    <property type="component" value="Unassembled WGS sequence"/>
</dbReference>
<evidence type="ECO:0000313" key="3">
    <source>
        <dbReference type="EMBL" id="CAH3035896.1"/>
    </source>
</evidence>
<dbReference type="SUPFAM" id="SSF51197">
    <property type="entry name" value="Clavaminate synthase-like"/>
    <property type="match status" value="1"/>
</dbReference>
<protein>
    <recommendedName>
        <fullName evidence="2">TauD/TfdA-like domain-containing protein</fullName>
    </recommendedName>
</protein>
<dbReference type="InterPro" id="IPR042098">
    <property type="entry name" value="TauD-like_sf"/>
</dbReference>
<dbReference type="Pfam" id="PF02668">
    <property type="entry name" value="TauD"/>
    <property type="match status" value="1"/>
</dbReference>
<organism evidence="3 4">
    <name type="scientific">Porites lobata</name>
    <dbReference type="NCBI Taxonomy" id="104759"/>
    <lineage>
        <taxon>Eukaryota</taxon>
        <taxon>Metazoa</taxon>
        <taxon>Cnidaria</taxon>
        <taxon>Anthozoa</taxon>
        <taxon>Hexacorallia</taxon>
        <taxon>Scleractinia</taxon>
        <taxon>Fungiina</taxon>
        <taxon>Poritidae</taxon>
        <taxon>Porites</taxon>
    </lineage>
</organism>
<evidence type="ECO:0000259" key="2">
    <source>
        <dbReference type="Pfam" id="PF02668"/>
    </source>
</evidence>
<dbReference type="PANTHER" id="PTHR10696">
    <property type="entry name" value="GAMMA-BUTYROBETAINE HYDROXYLASE-RELATED"/>
    <property type="match status" value="1"/>
</dbReference>
<evidence type="ECO:0000313" key="4">
    <source>
        <dbReference type="Proteomes" id="UP001159405"/>
    </source>
</evidence>